<gene>
    <name evidence="2" type="ORF">E2C01_084606</name>
</gene>
<feature type="compositionally biased region" description="Polar residues" evidence="1">
    <location>
        <begin position="21"/>
        <end position="30"/>
    </location>
</feature>
<dbReference type="EMBL" id="VSRR010081721">
    <property type="protein sequence ID" value="MPC89652.1"/>
    <property type="molecule type" value="Genomic_DNA"/>
</dbReference>
<accession>A0A5B7J0G5</accession>
<reference evidence="2 3" key="1">
    <citation type="submission" date="2019-05" db="EMBL/GenBank/DDBJ databases">
        <title>Another draft genome of Portunus trituberculatus and its Hox gene families provides insights of decapod evolution.</title>
        <authorList>
            <person name="Jeong J.-H."/>
            <person name="Song I."/>
            <person name="Kim S."/>
            <person name="Choi T."/>
            <person name="Kim D."/>
            <person name="Ryu S."/>
            <person name="Kim W."/>
        </authorList>
    </citation>
    <scope>NUCLEOTIDE SEQUENCE [LARGE SCALE GENOMIC DNA]</scope>
    <source>
        <tissue evidence="2">Muscle</tissue>
    </source>
</reference>
<keyword evidence="3" id="KW-1185">Reference proteome</keyword>
<dbReference type="AlphaFoldDB" id="A0A5B7J0G5"/>
<evidence type="ECO:0000256" key="1">
    <source>
        <dbReference type="SAM" id="MobiDB-lite"/>
    </source>
</evidence>
<sequence length="71" mass="8002">MEKWRVWGQHILEPAGKSVTIHAQTSTAEDSATSRHSSRPPRRPESHSAAHIPRKAARQPFQPCSHFGNQH</sequence>
<name>A0A5B7J0G5_PORTR</name>
<evidence type="ECO:0000313" key="3">
    <source>
        <dbReference type="Proteomes" id="UP000324222"/>
    </source>
</evidence>
<proteinExistence type="predicted"/>
<feature type="region of interest" description="Disordered" evidence="1">
    <location>
        <begin position="14"/>
        <end position="71"/>
    </location>
</feature>
<organism evidence="2 3">
    <name type="scientific">Portunus trituberculatus</name>
    <name type="common">Swimming crab</name>
    <name type="synonym">Neptunus trituberculatus</name>
    <dbReference type="NCBI Taxonomy" id="210409"/>
    <lineage>
        <taxon>Eukaryota</taxon>
        <taxon>Metazoa</taxon>
        <taxon>Ecdysozoa</taxon>
        <taxon>Arthropoda</taxon>
        <taxon>Crustacea</taxon>
        <taxon>Multicrustacea</taxon>
        <taxon>Malacostraca</taxon>
        <taxon>Eumalacostraca</taxon>
        <taxon>Eucarida</taxon>
        <taxon>Decapoda</taxon>
        <taxon>Pleocyemata</taxon>
        <taxon>Brachyura</taxon>
        <taxon>Eubrachyura</taxon>
        <taxon>Portunoidea</taxon>
        <taxon>Portunidae</taxon>
        <taxon>Portuninae</taxon>
        <taxon>Portunus</taxon>
    </lineage>
</organism>
<dbReference type="Proteomes" id="UP000324222">
    <property type="component" value="Unassembled WGS sequence"/>
</dbReference>
<protein>
    <submittedName>
        <fullName evidence="2">Uncharacterized protein</fullName>
    </submittedName>
</protein>
<evidence type="ECO:0000313" key="2">
    <source>
        <dbReference type="EMBL" id="MPC89652.1"/>
    </source>
</evidence>
<comment type="caution">
    <text evidence="2">The sequence shown here is derived from an EMBL/GenBank/DDBJ whole genome shotgun (WGS) entry which is preliminary data.</text>
</comment>